<dbReference type="STRING" id="257708.RGI145_03930"/>
<sequence>MTELDRGSALAAGDAPRPGEVWLVGAGPGDPSLLTLRAAEALRRADLVLHDALPGRGVLRLANPLATLVPVGKRKGAAPLSQAKINARLVAGARAGQRVVRLKGGDPFLFARGGEEAAALTAAGIPWRVVPGVSAGLAAPAAAGIPLTQRGIASAVTFVTGHDEAGNLPDSVDWAALGRGGGTVVAFMALSRLDEIALRLLAAGRAPETPVAIVAQASLPGQCTLRTTLGRCSLATRAAGLPTPALVVVGEVAGLAATLLPGMEDVAGSEAALQAGKRA</sequence>
<evidence type="ECO:0000256" key="3">
    <source>
        <dbReference type="ARBA" id="ARBA00022603"/>
    </source>
</evidence>
<proteinExistence type="inferred from homology"/>
<dbReference type="Pfam" id="PF00590">
    <property type="entry name" value="TP_methylase"/>
    <property type="match status" value="1"/>
</dbReference>
<dbReference type="PROSITE" id="PS00839">
    <property type="entry name" value="SUMT_1"/>
    <property type="match status" value="1"/>
</dbReference>
<comment type="pathway">
    <text evidence="7">Porphyrin-containing compound metabolism; siroheme biosynthesis; precorrin-2 from uroporphyrinogen III: step 1/1.</text>
</comment>
<protein>
    <recommendedName>
        <fullName evidence="2">uroporphyrinogen-III C-methyltransferase</fullName>
        <ecNumber evidence="2">2.1.1.107</ecNumber>
    </recommendedName>
</protein>
<evidence type="ECO:0000256" key="4">
    <source>
        <dbReference type="ARBA" id="ARBA00022679"/>
    </source>
</evidence>
<dbReference type="GO" id="GO:0032259">
    <property type="term" value="P:methylation"/>
    <property type="evidence" value="ECO:0007669"/>
    <property type="project" value="UniProtKB-KW"/>
</dbReference>
<evidence type="ECO:0000313" key="10">
    <source>
        <dbReference type="Proteomes" id="UP000185494"/>
    </source>
</evidence>
<keyword evidence="4 9" id="KW-0808">Transferase</keyword>
<dbReference type="InterPro" id="IPR006366">
    <property type="entry name" value="CobA/CysG_C"/>
</dbReference>
<dbReference type="EMBL" id="CP015583">
    <property type="protein sequence ID" value="APT56378.1"/>
    <property type="molecule type" value="Genomic_DNA"/>
</dbReference>
<organism evidence="9 10">
    <name type="scientific">Roseomonas gilardii</name>
    <dbReference type="NCBI Taxonomy" id="257708"/>
    <lineage>
        <taxon>Bacteria</taxon>
        <taxon>Pseudomonadati</taxon>
        <taxon>Pseudomonadota</taxon>
        <taxon>Alphaproteobacteria</taxon>
        <taxon>Acetobacterales</taxon>
        <taxon>Roseomonadaceae</taxon>
        <taxon>Roseomonas</taxon>
    </lineage>
</organism>
<dbReference type="GO" id="GO:0004851">
    <property type="term" value="F:uroporphyrin-III C-methyltransferase activity"/>
    <property type="evidence" value="ECO:0007669"/>
    <property type="project" value="UniProtKB-EC"/>
</dbReference>
<dbReference type="AlphaFoldDB" id="A0A1L7AC48"/>
<dbReference type="Proteomes" id="UP000185494">
    <property type="component" value="Chromosome 1"/>
</dbReference>
<name>A0A1L7AC48_9PROT</name>
<dbReference type="InterPro" id="IPR035996">
    <property type="entry name" value="4pyrrol_Methylase_sf"/>
</dbReference>
<dbReference type="RefSeq" id="WP_075797321.1">
    <property type="nucleotide sequence ID" value="NZ_CP015583.1"/>
</dbReference>
<dbReference type="InterPro" id="IPR003043">
    <property type="entry name" value="Uropor_MeTrfase_CS"/>
</dbReference>
<dbReference type="FunFam" id="3.40.1010.10:FF:000001">
    <property type="entry name" value="Siroheme synthase"/>
    <property type="match status" value="1"/>
</dbReference>
<feature type="domain" description="Tetrapyrrole methylase" evidence="8">
    <location>
        <begin position="21"/>
        <end position="230"/>
    </location>
</feature>
<dbReference type="PANTHER" id="PTHR45790:SF3">
    <property type="entry name" value="S-ADENOSYL-L-METHIONINE-DEPENDENT UROPORPHYRINOGEN III METHYLTRANSFERASE, CHLOROPLASTIC"/>
    <property type="match status" value="1"/>
</dbReference>
<dbReference type="InterPro" id="IPR014777">
    <property type="entry name" value="4pyrrole_Mease_sub1"/>
</dbReference>
<dbReference type="InterPro" id="IPR014776">
    <property type="entry name" value="4pyrrole_Mease_sub2"/>
</dbReference>
<evidence type="ECO:0000256" key="6">
    <source>
        <dbReference type="ARBA" id="ARBA00023244"/>
    </source>
</evidence>
<reference evidence="9 10" key="1">
    <citation type="submission" date="2016-05" db="EMBL/GenBank/DDBJ databases">
        <title>Complete Genome and Methylome Analysis of Psychrotrophic Bacterial Isolates from Antarctic Lake Untersee.</title>
        <authorList>
            <person name="Fomenkov A."/>
            <person name="Akimov V.N."/>
            <person name="Vasilyeva L.V."/>
            <person name="Andersen D."/>
            <person name="Vincze T."/>
            <person name="Roberts R.J."/>
        </authorList>
    </citation>
    <scope>NUCLEOTIDE SEQUENCE [LARGE SCALE GENOMIC DNA]</scope>
    <source>
        <strain evidence="9 10">U14-5</strain>
    </source>
</reference>
<evidence type="ECO:0000259" key="8">
    <source>
        <dbReference type="Pfam" id="PF00590"/>
    </source>
</evidence>
<dbReference type="NCBIfam" id="NF004790">
    <property type="entry name" value="PRK06136.1"/>
    <property type="match status" value="1"/>
</dbReference>
<comment type="similarity">
    <text evidence="1">Belongs to the precorrin methyltransferase family.</text>
</comment>
<keyword evidence="3 9" id="KW-0489">Methyltransferase</keyword>
<evidence type="ECO:0000256" key="5">
    <source>
        <dbReference type="ARBA" id="ARBA00022691"/>
    </source>
</evidence>
<dbReference type="SUPFAM" id="SSF53790">
    <property type="entry name" value="Tetrapyrrole methylase"/>
    <property type="match status" value="1"/>
</dbReference>
<dbReference type="eggNOG" id="COG0007">
    <property type="taxonomic scope" value="Bacteria"/>
</dbReference>
<evidence type="ECO:0000256" key="7">
    <source>
        <dbReference type="ARBA" id="ARBA00025705"/>
    </source>
</evidence>
<dbReference type="UniPathway" id="UPA00262">
    <property type="reaction ID" value="UER00211"/>
</dbReference>
<dbReference type="InterPro" id="IPR000878">
    <property type="entry name" value="4pyrrol_Mease"/>
</dbReference>
<dbReference type="Gene3D" id="3.40.1010.10">
    <property type="entry name" value="Cobalt-precorrin-4 Transmethylase, Domain 1"/>
    <property type="match status" value="1"/>
</dbReference>
<dbReference type="KEGG" id="rgi:RGI145_03930"/>
<dbReference type="GO" id="GO:0019354">
    <property type="term" value="P:siroheme biosynthetic process"/>
    <property type="evidence" value="ECO:0007669"/>
    <property type="project" value="UniProtKB-UniPathway"/>
</dbReference>
<evidence type="ECO:0000256" key="2">
    <source>
        <dbReference type="ARBA" id="ARBA00012162"/>
    </source>
</evidence>
<keyword evidence="6" id="KW-0627">Porphyrin biosynthesis</keyword>
<dbReference type="CDD" id="cd11642">
    <property type="entry name" value="SUMT"/>
    <property type="match status" value="1"/>
</dbReference>
<dbReference type="Gene3D" id="3.30.950.10">
    <property type="entry name" value="Methyltransferase, Cobalt-precorrin-4 Transmethylase, Domain 2"/>
    <property type="match status" value="1"/>
</dbReference>
<dbReference type="EC" id="2.1.1.107" evidence="2"/>
<dbReference type="NCBIfam" id="TIGR01469">
    <property type="entry name" value="cobA_cysG_Cterm"/>
    <property type="match status" value="1"/>
</dbReference>
<evidence type="ECO:0000313" key="9">
    <source>
        <dbReference type="EMBL" id="APT56378.1"/>
    </source>
</evidence>
<gene>
    <name evidence="9" type="ORF">RGI145_03930</name>
</gene>
<dbReference type="PANTHER" id="PTHR45790">
    <property type="entry name" value="SIROHEME SYNTHASE-RELATED"/>
    <property type="match status" value="1"/>
</dbReference>
<keyword evidence="5" id="KW-0949">S-adenosyl-L-methionine</keyword>
<dbReference type="InterPro" id="IPR050161">
    <property type="entry name" value="Siro_Cobalamin_biosynth"/>
</dbReference>
<evidence type="ECO:0000256" key="1">
    <source>
        <dbReference type="ARBA" id="ARBA00005879"/>
    </source>
</evidence>
<accession>A0A1L7AC48</accession>